<proteinExistence type="predicted"/>
<dbReference type="AlphaFoldDB" id="A0A0L7LHG1"/>
<dbReference type="EMBL" id="JTDY01001180">
    <property type="protein sequence ID" value="KOB74631.1"/>
    <property type="molecule type" value="Genomic_DNA"/>
</dbReference>
<dbReference type="STRING" id="104452.A0A0L7LHG1"/>
<feature type="compositionally biased region" description="Polar residues" evidence="1">
    <location>
        <begin position="20"/>
        <end position="38"/>
    </location>
</feature>
<sequence length="455" mass="49295">MDNLKNTGVGRDNDVGGSSGASAQETDMQTVKDSNESGGVSRLWEKPSKVAGKRRLRKEEESSIASSEVSADEEATAPRVSSVKRGGGVGRLLTTGQFLKKKREELQLEVEDNVAKRMAHIRKETARLSASALEKDNEPAVDLNQLALDCVDVVFNVATKSKNIQGTLMKDLKDAAVAFNEVENMINARFEGVADRLLPEKRLRPSLAANGSRETQEVPETSIGQDAVKLVEESRKGRKRGKKGKKKLVPQETQALTLRNPHDLPPAPVEMNEPWVKVVKRGKATKQAASTAPQAARKAINLRPPRSAAVVVTLLPEAAKRGVTYGQVLVEARENIYFGGLGITALRFRQAVTGARILEVPGAMSVEKADSLADKIKEAVNAQDVKISRPTMCVEVRISGLDDSVTKEDVVSAVARDGGCLAESVNVGEIRQEPSGISAVWIRCPYIYPKSTKME</sequence>
<evidence type="ECO:0000313" key="2">
    <source>
        <dbReference type="EMBL" id="KOB74631.1"/>
    </source>
</evidence>
<evidence type="ECO:0000256" key="1">
    <source>
        <dbReference type="SAM" id="MobiDB-lite"/>
    </source>
</evidence>
<feature type="compositionally biased region" description="Basic residues" evidence="1">
    <location>
        <begin position="236"/>
        <end position="248"/>
    </location>
</feature>
<feature type="region of interest" description="Disordered" evidence="1">
    <location>
        <begin position="207"/>
        <end position="269"/>
    </location>
</feature>
<keyword evidence="3" id="KW-1185">Reference proteome</keyword>
<name>A0A0L7LHG1_OPEBR</name>
<feature type="region of interest" description="Disordered" evidence="1">
    <location>
        <begin position="1"/>
        <end position="83"/>
    </location>
</feature>
<accession>A0A0L7LHG1</accession>
<organism evidence="2 3">
    <name type="scientific">Operophtera brumata</name>
    <name type="common">Winter moth</name>
    <name type="synonym">Phalaena brumata</name>
    <dbReference type="NCBI Taxonomy" id="104452"/>
    <lineage>
        <taxon>Eukaryota</taxon>
        <taxon>Metazoa</taxon>
        <taxon>Ecdysozoa</taxon>
        <taxon>Arthropoda</taxon>
        <taxon>Hexapoda</taxon>
        <taxon>Insecta</taxon>
        <taxon>Pterygota</taxon>
        <taxon>Neoptera</taxon>
        <taxon>Endopterygota</taxon>
        <taxon>Lepidoptera</taxon>
        <taxon>Glossata</taxon>
        <taxon>Ditrysia</taxon>
        <taxon>Geometroidea</taxon>
        <taxon>Geometridae</taxon>
        <taxon>Larentiinae</taxon>
        <taxon>Operophtera</taxon>
    </lineage>
</organism>
<gene>
    <name evidence="2" type="ORF">OBRU01_04181</name>
</gene>
<comment type="caution">
    <text evidence="2">The sequence shown here is derived from an EMBL/GenBank/DDBJ whole genome shotgun (WGS) entry which is preliminary data.</text>
</comment>
<protein>
    <submittedName>
        <fullName evidence="2">Gag protein</fullName>
    </submittedName>
</protein>
<dbReference type="Proteomes" id="UP000037510">
    <property type="component" value="Unassembled WGS sequence"/>
</dbReference>
<reference evidence="2 3" key="1">
    <citation type="journal article" date="2015" name="Genome Biol. Evol.">
        <title>The genome of winter moth (Operophtera brumata) provides a genomic perspective on sexual dimorphism and phenology.</title>
        <authorList>
            <person name="Derks M.F."/>
            <person name="Smit S."/>
            <person name="Salis L."/>
            <person name="Schijlen E."/>
            <person name="Bossers A."/>
            <person name="Mateman C."/>
            <person name="Pijl A.S."/>
            <person name="de Ridder D."/>
            <person name="Groenen M.A."/>
            <person name="Visser M.E."/>
            <person name="Megens H.J."/>
        </authorList>
    </citation>
    <scope>NUCLEOTIDE SEQUENCE [LARGE SCALE GENOMIC DNA]</scope>
    <source>
        <strain evidence="2">WM2013NL</strain>
        <tissue evidence="2">Head and thorax</tissue>
    </source>
</reference>
<evidence type="ECO:0000313" key="3">
    <source>
        <dbReference type="Proteomes" id="UP000037510"/>
    </source>
</evidence>